<feature type="non-terminal residue" evidence="1">
    <location>
        <position position="1"/>
    </location>
</feature>
<comment type="caution">
    <text evidence="1">The sequence shown here is derived from an EMBL/GenBank/DDBJ whole genome shotgun (WGS) entry which is preliminary data.</text>
</comment>
<evidence type="ECO:0000313" key="2">
    <source>
        <dbReference type="Proteomes" id="UP000789572"/>
    </source>
</evidence>
<dbReference type="AlphaFoldDB" id="A0A9N9DKV2"/>
<evidence type="ECO:0000313" key="1">
    <source>
        <dbReference type="EMBL" id="CAG8639500.1"/>
    </source>
</evidence>
<reference evidence="1" key="1">
    <citation type="submission" date="2021-06" db="EMBL/GenBank/DDBJ databases">
        <authorList>
            <person name="Kallberg Y."/>
            <person name="Tangrot J."/>
            <person name="Rosling A."/>
        </authorList>
    </citation>
    <scope>NUCLEOTIDE SEQUENCE</scope>
    <source>
        <strain evidence="1">IA702</strain>
    </source>
</reference>
<proteinExistence type="predicted"/>
<gene>
    <name evidence="1" type="ORF">POCULU_LOCUS9339</name>
</gene>
<protein>
    <submittedName>
        <fullName evidence="1">562_t:CDS:1</fullName>
    </submittedName>
</protein>
<dbReference type="Proteomes" id="UP000789572">
    <property type="component" value="Unassembled WGS sequence"/>
</dbReference>
<organism evidence="1 2">
    <name type="scientific">Paraglomus occultum</name>
    <dbReference type="NCBI Taxonomy" id="144539"/>
    <lineage>
        <taxon>Eukaryota</taxon>
        <taxon>Fungi</taxon>
        <taxon>Fungi incertae sedis</taxon>
        <taxon>Mucoromycota</taxon>
        <taxon>Glomeromycotina</taxon>
        <taxon>Glomeromycetes</taxon>
        <taxon>Paraglomerales</taxon>
        <taxon>Paraglomeraceae</taxon>
        <taxon>Paraglomus</taxon>
    </lineage>
</organism>
<keyword evidence="2" id="KW-1185">Reference proteome</keyword>
<sequence>GGLRIRVNDVERFEGALSRYGERSTIARSENRAIWRRGKDTFTDPAIARASDFGCVAGP</sequence>
<accession>A0A9N9DKV2</accession>
<name>A0A9N9DKV2_9GLOM</name>
<dbReference type="EMBL" id="CAJVPJ010003405">
    <property type="protein sequence ID" value="CAG8639500.1"/>
    <property type="molecule type" value="Genomic_DNA"/>
</dbReference>